<dbReference type="OrthoDB" id="9781333at2"/>
<feature type="transmembrane region" description="Helical" evidence="2">
    <location>
        <begin position="6"/>
        <end position="25"/>
    </location>
</feature>
<comment type="caution">
    <text evidence="4">The sequence shown here is derived from an EMBL/GenBank/DDBJ whole genome shotgun (WGS) entry which is preliminary data.</text>
</comment>
<dbReference type="InterPro" id="IPR029062">
    <property type="entry name" value="Class_I_gatase-like"/>
</dbReference>
<dbReference type="PANTHER" id="PTHR37947">
    <property type="entry name" value="BLL2462 PROTEIN"/>
    <property type="match status" value="1"/>
</dbReference>
<dbReference type="SUPFAM" id="SSF52317">
    <property type="entry name" value="Class I glutamine amidotransferase-like"/>
    <property type="match status" value="1"/>
</dbReference>
<dbReference type="AlphaFoldDB" id="A0A329MIX6"/>
<accession>A0A329MIX6</accession>
<gene>
    <name evidence="4" type="ORF">DQG23_17570</name>
</gene>
<keyword evidence="2" id="KW-0472">Membrane</keyword>
<proteinExistence type="predicted"/>
<dbReference type="EMBL" id="QMFB01000010">
    <property type="protein sequence ID" value="RAV19754.1"/>
    <property type="molecule type" value="Genomic_DNA"/>
</dbReference>
<feature type="domain" description="VWFA" evidence="3">
    <location>
        <begin position="409"/>
        <end position="574"/>
    </location>
</feature>
<dbReference type="Pfam" id="PF13768">
    <property type="entry name" value="VWA_3"/>
    <property type="match status" value="1"/>
</dbReference>
<reference evidence="4 5" key="1">
    <citation type="journal article" date="2009" name="Int. J. Syst. Evol. Microbiol.">
        <title>Paenibacillus contaminans sp. nov., isolated from a contaminated laboratory plate.</title>
        <authorList>
            <person name="Chou J.H."/>
            <person name="Lee J.H."/>
            <person name="Lin M.C."/>
            <person name="Chang P.S."/>
            <person name="Arun A.B."/>
            <person name="Young C.C."/>
            <person name="Chen W.M."/>
        </authorList>
    </citation>
    <scope>NUCLEOTIDE SEQUENCE [LARGE SCALE GENOMIC DNA]</scope>
    <source>
        <strain evidence="4 5">CKOBP-6</strain>
    </source>
</reference>
<protein>
    <recommendedName>
        <fullName evidence="3">VWFA domain-containing protein</fullName>
    </recommendedName>
</protein>
<dbReference type="InterPro" id="IPR002035">
    <property type="entry name" value="VWF_A"/>
</dbReference>
<dbReference type="Gene3D" id="3.40.50.410">
    <property type="entry name" value="von Willebrand factor, type A domain"/>
    <property type="match status" value="1"/>
</dbReference>
<evidence type="ECO:0000313" key="5">
    <source>
        <dbReference type="Proteomes" id="UP000250369"/>
    </source>
</evidence>
<evidence type="ECO:0000313" key="4">
    <source>
        <dbReference type="EMBL" id="RAV19754.1"/>
    </source>
</evidence>
<feature type="transmembrane region" description="Helical" evidence="2">
    <location>
        <begin position="37"/>
        <end position="57"/>
    </location>
</feature>
<name>A0A329MIX6_9BACL</name>
<dbReference type="PROSITE" id="PS50234">
    <property type="entry name" value="VWFA"/>
    <property type="match status" value="1"/>
</dbReference>
<evidence type="ECO:0000259" key="3">
    <source>
        <dbReference type="PROSITE" id="PS50234"/>
    </source>
</evidence>
<dbReference type="Proteomes" id="UP000250369">
    <property type="component" value="Unassembled WGS sequence"/>
</dbReference>
<dbReference type="InterPro" id="IPR036465">
    <property type="entry name" value="vWFA_dom_sf"/>
</dbReference>
<dbReference type="CDD" id="cd00198">
    <property type="entry name" value="vWFA"/>
    <property type="match status" value="1"/>
</dbReference>
<dbReference type="Gene3D" id="3.40.50.880">
    <property type="match status" value="2"/>
</dbReference>
<feature type="compositionally biased region" description="Basic and acidic residues" evidence="1">
    <location>
        <begin position="909"/>
        <end position="920"/>
    </location>
</feature>
<feature type="compositionally biased region" description="Low complexity" evidence="1">
    <location>
        <begin position="921"/>
        <end position="943"/>
    </location>
</feature>
<feature type="region of interest" description="Disordered" evidence="1">
    <location>
        <begin position="904"/>
        <end position="993"/>
    </location>
</feature>
<evidence type="ECO:0000256" key="1">
    <source>
        <dbReference type="SAM" id="MobiDB-lite"/>
    </source>
</evidence>
<dbReference type="RefSeq" id="WP_113032184.1">
    <property type="nucleotide sequence ID" value="NZ_QMFB01000010.1"/>
</dbReference>
<keyword evidence="2" id="KW-0812">Transmembrane</keyword>
<keyword evidence="5" id="KW-1185">Reference proteome</keyword>
<dbReference type="Pfam" id="PF00092">
    <property type="entry name" value="VWA"/>
    <property type="match status" value="1"/>
</dbReference>
<evidence type="ECO:0000256" key="2">
    <source>
        <dbReference type="SAM" id="Phobius"/>
    </source>
</evidence>
<sequence length="993" mass="106697">MGIQFSEPWVLLLLIPLCGYIVWLWRRTDRLAGFRKTLALSLRTIILLLLIAALAGIQAVNISDGKTVVFVADRSDSMPDPEAYAKWMQEAGEAKRPQDRIGVVSAGLQAAVERKADERDLRQFQFTASLNRSFSNLASALQLAAGATEEGGFADRVVLVSDGMENVGEVAKQGRLLRDKGVPVDVLPIPAKPKRDAAIESVKVPGKLYQAEQYAIEVTVRSTAAGNGVLRIYEDNREVTVQQVALEQGVNRFVVESVAKDTGLHRYRAELYMDGDEQAANDAGYAFSRVSGPPKVLVVEGESGTSKNVANALDAGFIPYDLIPPELLPKELADYTAYESIVLNDVSATRMSHAQMQMIEQAVRDYGIGLVMLGGESSFGLGGYFQTPVEKALPVYMDLRGKREIPSLAIVLVIDKSGSMSGGKMELAQEAAARTVDLLRDKDTLGILAFDGSPWWVFEPQKLSDKKKAIADINSISADGGTEVYGAVKEAYDKLANVTAQRKHIILLTDGQSSSGGSYEALAADMVKNNISLSSVAIGQDADQALLERIAQLAKGRYYFTDDQSTIPAIFSREAVLISRTYIVDQPFVPAFAQGADWSPLFEGGVPQIGGYIATTAKETAESVLISPEPDPLLARWQYGAGKSVAWTSDVTGKWSGDWVTWSRFPDLLSRIVKWTFPQFQASPVELSSELSENTVNLRAKTTGTDFQGELRAIVTDESLGKQEAVFTPVAPGEYEAKLPISKPGVYVTKIDLYGPGDAGSGIGGGASGPESGQKLLGSVTSGIVVPYSPEYRISPGDGGEKLRKLAEQTGGRVLSLDRPAEVFAADAKPRKQPYELSTPLLIAALLLWLADVAVRRLSLGWARAAQLLRRPLALLMPARRAGHEQRGKSPEAAYDRLRQRVRSASPLLRRDADAPHGGRDAAAAHPAQPRGAAAAAPRGTEPPAGPASQGGRPAKAPAAQEDGRDAPAHGGSAEAGTDSMSRLLAAKNRKRR</sequence>
<keyword evidence="2" id="KW-1133">Transmembrane helix</keyword>
<organism evidence="4 5">
    <name type="scientific">Paenibacillus contaminans</name>
    <dbReference type="NCBI Taxonomy" id="450362"/>
    <lineage>
        <taxon>Bacteria</taxon>
        <taxon>Bacillati</taxon>
        <taxon>Bacillota</taxon>
        <taxon>Bacilli</taxon>
        <taxon>Bacillales</taxon>
        <taxon>Paenibacillaceae</taxon>
        <taxon>Paenibacillus</taxon>
    </lineage>
</organism>
<dbReference type="SMART" id="SM00327">
    <property type="entry name" value="VWA"/>
    <property type="match status" value="1"/>
</dbReference>
<dbReference type="PANTHER" id="PTHR37947:SF2">
    <property type="entry name" value="VON WILLEBRAND FACTOR TYPE A"/>
    <property type="match status" value="1"/>
</dbReference>
<dbReference type="SUPFAM" id="SSF53300">
    <property type="entry name" value="vWA-like"/>
    <property type="match status" value="2"/>
</dbReference>